<sequence length="91" mass="10486">MGSQWSTYLWLSSEAMYPDEHFTEEASQRSIITFQSCLAQISRDIKEWNQGLEFGPHLPGPQLSWRTVSPSKFPENTSLYDIGLCDHFTLD</sequence>
<keyword evidence="3" id="KW-1185">Reference proteome</keyword>
<evidence type="ECO:0000259" key="1">
    <source>
        <dbReference type="PROSITE" id="PS51393"/>
    </source>
</evidence>
<feature type="domain" description="Lipoxygenase" evidence="1">
    <location>
        <begin position="1"/>
        <end position="79"/>
    </location>
</feature>
<proteinExistence type="predicted"/>
<name>A0A091CLY4_FUKDA</name>
<reference evidence="2 3" key="1">
    <citation type="submission" date="2013-11" db="EMBL/GenBank/DDBJ databases">
        <title>The Damaraland mole rat (Fukomys damarensis) genome and evolution of African mole rats.</title>
        <authorList>
            <person name="Gladyshev V.N."/>
            <person name="Fang X."/>
        </authorList>
    </citation>
    <scope>NUCLEOTIDE SEQUENCE [LARGE SCALE GENOMIC DNA]</scope>
    <source>
        <tissue evidence="2">Liver</tissue>
    </source>
</reference>
<dbReference type="Proteomes" id="UP000028990">
    <property type="component" value="Unassembled WGS sequence"/>
</dbReference>
<dbReference type="GO" id="GO:0016702">
    <property type="term" value="F:oxidoreductase activity, acting on single donors with incorporation of molecular oxygen, incorporation of two atoms of oxygen"/>
    <property type="evidence" value="ECO:0007669"/>
    <property type="project" value="InterPro"/>
</dbReference>
<evidence type="ECO:0000313" key="3">
    <source>
        <dbReference type="Proteomes" id="UP000028990"/>
    </source>
</evidence>
<dbReference type="EMBL" id="KN125302">
    <property type="protein sequence ID" value="KFO18857.1"/>
    <property type="molecule type" value="Genomic_DNA"/>
</dbReference>
<dbReference type="Gene3D" id="1.20.245.10">
    <property type="entry name" value="Lipoxygenase-1, Domain 5"/>
    <property type="match status" value="1"/>
</dbReference>
<organism evidence="2 3">
    <name type="scientific">Fukomys damarensis</name>
    <name type="common">Damaraland mole rat</name>
    <name type="synonym">Cryptomys damarensis</name>
    <dbReference type="NCBI Taxonomy" id="885580"/>
    <lineage>
        <taxon>Eukaryota</taxon>
        <taxon>Metazoa</taxon>
        <taxon>Chordata</taxon>
        <taxon>Craniata</taxon>
        <taxon>Vertebrata</taxon>
        <taxon>Euteleostomi</taxon>
        <taxon>Mammalia</taxon>
        <taxon>Eutheria</taxon>
        <taxon>Euarchontoglires</taxon>
        <taxon>Glires</taxon>
        <taxon>Rodentia</taxon>
        <taxon>Hystricomorpha</taxon>
        <taxon>Bathyergidae</taxon>
        <taxon>Fukomys</taxon>
    </lineage>
</organism>
<dbReference type="InterPro" id="IPR013819">
    <property type="entry name" value="LipOase_C"/>
</dbReference>
<dbReference type="PROSITE" id="PS51393">
    <property type="entry name" value="LIPOXYGENASE_3"/>
    <property type="match status" value="1"/>
</dbReference>
<gene>
    <name evidence="2" type="ORF">H920_19761</name>
</gene>
<dbReference type="AlphaFoldDB" id="A0A091CLY4"/>
<accession>A0A091CLY4</accession>
<protein>
    <submittedName>
        <fullName evidence="2">Epidermis-type lipoxygenase 3</fullName>
    </submittedName>
</protein>
<evidence type="ECO:0000313" key="2">
    <source>
        <dbReference type="EMBL" id="KFO18857.1"/>
    </source>
</evidence>
<dbReference type="GO" id="GO:0046872">
    <property type="term" value="F:metal ion binding"/>
    <property type="evidence" value="ECO:0007669"/>
    <property type="project" value="InterPro"/>
</dbReference>